<dbReference type="Gene3D" id="3.40.220.10">
    <property type="entry name" value="Leucine Aminopeptidase, subunit E, domain 1"/>
    <property type="match status" value="1"/>
</dbReference>
<dbReference type="Proteomes" id="UP001302126">
    <property type="component" value="Unassembled WGS sequence"/>
</dbReference>
<dbReference type="EMBL" id="MU864498">
    <property type="protein sequence ID" value="KAK4184237.1"/>
    <property type="molecule type" value="Genomic_DNA"/>
</dbReference>
<organism evidence="2 3">
    <name type="scientific">Podospora australis</name>
    <dbReference type="NCBI Taxonomy" id="1536484"/>
    <lineage>
        <taxon>Eukaryota</taxon>
        <taxon>Fungi</taxon>
        <taxon>Dikarya</taxon>
        <taxon>Ascomycota</taxon>
        <taxon>Pezizomycotina</taxon>
        <taxon>Sordariomycetes</taxon>
        <taxon>Sordariomycetidae</taxon>
        <taxon>Sordariales</taxon>
        <taxon>Podosporaceae</taxon>
        <taxon>Podospora</taxon>
    </lineage>
</organism>
<dbReference type="InterPro" id="IPR019261">
    <property type="entry name" value="PARG_cat_microbial"/>
</dbReference>
<evidence type="ECO:0000259" key="1">
    <source>
        <dbReference type="Pfam" id="PF10021"/>
    </source>
</evidence>
<sequence>MATTAAHSALTNELVAHLNAVLPSLHIMNEGPANSATRTVRHIGPVATALESAYANAVDVTAVDVVDLVDLPPLDPAKCPRFKLGYNEGYTYGTWVDVLTSIDQVRAASYILSPDHDDNDLEHRPFTSSLFVSLHEYLRDSAEFPENIDPVNGSKIALLNMANDTEPAGRFLAGDDTSETSLCQRSTLYASLRKAPYPWGSDTRGLYSRDVTFFETFLNYRNFPHKLPLCSVISMAGVDKPPVRTDPQNPNIRRFADPKHRDRTKQKMRLFLKFAAHRGHTLLVVGTFGCDSHRANPEWDVVQCWMEVMSEKEFRIGWFKEIHFALPMWPLYQVFNELKNKMYMFDHK</sequence>
<keyword evidence="3" id="KW-1185">Reference proteome</keyword>
<evidence type="ECO:0000313" key="2">
    <source>
        <dbReference type="EMBL" id="KAK4184237.1"/>
    </source>
</evidence>
<feature type="domain" description="Microbial-type PARG catalytic" evidence="1">
    <location>
        <begin position="137"/>
        <end position="198"/>
    </location>
</feature>
<dbReference type="AlphaFoldDB" id="A0AAN7AFR8"/>
<dbReference type="PANTHER" id="PTHR35596">
    <property type="entry name" value="DUF2263 DOMAIN-CONTAINING PROTEIN"/>
    <property type="match status" value="1"/>
</dbReference>
<name>A0AAN7AFR8_9PEZI</name>
<reference evidence="2" key="1">
    <citation type="journal article" date="2023" name="Mol. Phylogenet. Evol.">
        <title>Genome-scale phylogeny and comparative genomics of the fungal order Sordariales.</title>
        <authorList>
            <person name="Hensen N."/>
            <person name="Bonometti L."/>
            <person name="Westerberg I."/>
            <person name="Brannstrom I.O."/>
            <person name="Guillou S."/>
            <person name="Cros-Aarteil S."/>
            <person name="Calhoun S."/>
            <person name="Haridas S."/>
            <person name="Kuo A."/>
            <person name="Mondo S."/>
            <person name="Pangilinan J."/>
            <person name="Riley R."/>
            <person name="LaButti K."/>
            <person name="Andreopoulos B."/>
            <person name="Lipzen A."/>
            <person name="Chen C."/>
            <person name="Yan M."/>
            <person name="Daum C."/>
            <person name="Ng V."/>
            <person name="Clum A."/>
            <person name="Steindorff A."/>
            <person name="Ohm R.A."/>
            <person name="Martin F."/>
            <person name="Silar P."/>
            <person name="Natvig D.O."/>
            <person name="Lalanne C."/>
            <person name="Gautier V."/>
            <person name="Ament-Velasquez S.L."/>
            <person name="Kruys A."/>
            <person name="Hutchinson M.I."/>
            <person name="Powell A.J."/>
            <person name="Barry K."/>
            <person name="Miller A.N."/>
            <person name="Grigoriev I.V."/>
            <person name="Debuchy R."/>
            <person name="Gladieux P."/>
            <person name="Hiltunen Thoren M."/>
            <person name="Johannesson H."/>
        </authorList>
    </citation>
    <scope>NUCLEOTIDE SEQUENCE</scope>
    <source>
        <strain evidence="2">PSN309</strain>
    </source>
</reference>
<reference evidence="2" key="2">
    <citation type="submission" date="2023-05" db="EMBL/GenBank/DDBJ databases">
        <authorList>
            <consortium name="Lawrence Berkeley National Laboratory"/>
            <person name="Steindorff A."/>
            <person name="Hensen N."/>
            <person name="Bonometti L."/>
            <person name="Westerberg I."/>
            <person name="Brannstrom I.O."/>
            <person name="Guillou S."/>
            <person name="Cros-Aarteil S."/>
            <person name="Calhoun S."/>
            <person name="Haridas S."/>
            <person name="Kuo A."/>
            <person name="Mondo S."/>
            <person name="Pangilinan J."/>
            <person name="Riley R."/>
            <person name="Labutti K."/>
            <person name="Andreopoulos B."/>
            <person name="Lipzen A."/>
            <person name="Chen C."/>
            <person name="Yanf M."/>
            <person name="Daum C."/>
            <person name="Ng V."/>
            <person name="Clum A."/>
            <person name="Ohm R."/>
            <person name="Martin F."/>
            <person name="Silar P."/>
            <person name="Natvig D."/>
            <person name="Lalanne C."/>
            <person name="Gautier V."/>
            <person name="Ament-Velasquez S.L."/>
            <person name="Kruys A."/>
            <person name="Hutchinson M.I."/>
            <person name="Powell A.J."/>
            <person name="Barry K."/>
            <person name="Miller A.N."/>
            <person name="Grigoriev I.V."/>
            <person name="Debuchy R."/>
            <person name="Gladieux P."/>
            <person name="Thoren M.H."/>
            <person name="Johannesson H."/>
        </authorList>
    </citation>
    <scope>NUCLEOTIDE SEQUENCE</scope>
    <source>
        <strain evidence="2">PSN309</strain>
    </source>
</reference>
<evidence type="ECO:0000313" key="3">
    <source>
        <dbReference type="Proteomes" id="UP001302126"/>
    </source>
</evidence>
<proteinExistence type="predicted"/>
<accession>A0AAN7AFR8</accession>
<dbReference type="PANTHER" id="PTHR35596:SF1">
    <property type="entry name" value="MICROBIAL-TYPE PARG CATALYTIC DOMAIN-CONTAINING PROTEIN"/>
    <property type="match status" value="1"/>
</dbReference>
<gene>
    <name evidence="2" type="ORF">QBC35DRAFT_441815</name>
</gene>
<comment type="caution">
    <text evidence="2">The sequence shown here is derived from an EMBL/GenBank/DDBJ whole genome shotgun (WGS) entry which is preliminary data.</text>
</comment>
<protein>
    <recommendedName>
        <fullName evidence="1">Microbial-type PARG catalytic domain-containing protein</fullName>
    </recommendedName>
</protein>
<dbReference type="NCBIfam" id="TIGR02452">
    <property type="entry name" value="TIGR02452 family protein"/>
    <property type="match status" value="1"/>
</dbReference>
<dbReference type="Pfam" id="PF10021">
    <property type="entry name" value="PARG_cat_microb"/>
    <property type="match status" value="1"/>
</dbReference>
<dbReference type="InterPro" id="IPR012664">
    <property type="entry name" value="CHP02452"/>
</dbReference>
<dbReference type="InterPro" id="IPR043472">
    <property type="entry name" value="Macro_dom-like"/>
</dbReference>